<reference evidence="3 4" key="1">
    <citation type="submission" date="2023-07" db="EMBL/GenBank/DDBJ databases">
        <title>Sequencing the genomes of 1000 actinobacteria strains.</title>
        <authorList>
            <person name="Klenk H.-P."/>
        </authorList>
    </citation>
    <scope>NUCLEOTIDE SEQUENCE [LARGE SCALE GENOMIC DNA]</scope>
    <source>
        <strain evidence="3 4">DSM 14555</strain>
    </source>
</reference>
<sequence>MSREHIFIASRCIYCNADFLWLNLPDVCDARNDDEAPFTWSTKTGDPFAGREVTTDQTTEPEPG</sequence>
<evidence type="ECO:0000256" key="1">
    <source>
        <dbReference type="SAM" id="MobiDB-lite"/>
    </source>
</evidence>
<keyword evidence="4" id="KW-1185">Reference proteome</keyword>
<comment type="caution">
    <text evidence="3">The sequence shown here is derived from an EMBL/GenBank/DDBJ whole genome shotgun (WGS) entry which is preliminary data.</text>
</comment>
<dbReference type="Proteomes" id="UP001185069">
    <property type="component" value="Unassembled WGS sequence"/>
</dbReference>
<dbReference type="EMBL" id="JAVDQF010000001">
    <property type="protein sequence ID" value="MDR6268892.1"/>
    <property type="molecule type" value="Genomic_DNA"/>
</dbReference>
<accession>A0ABU1JDY8</accession>
<evidence type="ECO:0000313" key="2">
    <source>
        <dbReference type="EMBL" id="MDR6268892.1"/>
    </source>
</evidence>
<name>A0ABU1JDY8_9MICC</name>
<organism evidence="3 4">
    <name type="scientific">Arthrobacter russicus</name>
    <dbReference type="NCBI Taxonomy" id="172040"/>
    <lineage>
        <taxon>Bacteria</taxon>
        <taxon>Bacillati</taxon>
        <taxon>Actinomycetota</taxon>
        <taxon>Actinomycetes</taxon>
        <taxon>Micrococcales</taxon>
        <taxon>Micrococcaceae</taxon>
        <taxon>Arthrobacter</taxon>
    </lineage>
</organism>
<evidence type="ECO:0000313" key="3">
    <source>
        <dbReference type="EMBL" id="MDR6270620.1"/>
    </source>
</evidence>
<feature type="compositionally biased region" description="Polar residues" evidence="1">
    <location>
        <begin position="55"/>
        <end position="64"/>
    </location>
</feature>
<dbReference type="RefSeq" id="WP_309796811.1">
    <property type="nucleotide sequence ID" value="NZ_JAVDQF010000001.1"/>
</dbReference>
<feature type="region of interest" description="Disordered" evidence="1">
    <location>
        <begin position="39"/>
        <end position="64"/>
    </location>
</feature>
<gene>
    <name evidence="2" type="ORF">JOE69_001130</name>
    <name evidence="3" type="ORF">JOE69_002858</name>
</gene>
<evidence type="ECO:0000313" key="4">
    <source>
        <dbReference type="Proteomes" id="UP001185069"/>
    </source>
</evidence>
<dbReference type="EMBL" id="JAVDQF010000001">
    <property type="protein sequence ID" value="MDR6270620.1"/>
    <property type="molecule type" value="Genomic_DNA"/>
</dbReference>
<proteinExistence type="predicted"/>
<protein>
    <submittedName>
        <fullName evidence="3">Uncharacterized protein</fullName>
    </submittedName>
</protein>